<feature type="non-terminal residue" evidence="1">
    <location>
        <position position="1"/>
    </location>
</feature>
<dbReference type="EMBL" id="CAJVPW010026685">
    <property type="protein sequence ID" value="CAG8713106.1"/>
    <property type="molecule type" value="Genomic_DNA"/>
</dbReference>
<evidence type="ECO:0000313" key="2">
    <source>
        <dbReference type="Proteomes" id="UP000789366"/>
    </source>
</evidence>
<sequence length="271" mass="31590">NNSQREYATYNKCSERLKNKWQEKKSNISKNQKISQSSSNITDTSSVNSNLQIIKSINFADNFLEVMPYESFNTKDNNQENKDKNSKDNNNSKILLYDLDEVCEITSKIFEDAKESNKLVKFIFEVELDEDLINTITLTQQDLVNTNDLKIIKGRFNQLAKILIIPLDSGSGYYWEIRKIWLKSHKKKFIGSATVYLSCTMQDDRAWIKPNNQIPKQHSEVRVPINRYNCAEKIKLTIVLDNKYVLVQENHKIAHENPIYRQVVFPISAKE</sequence>
<protein>
    <submittedName>
        <fullName evidence="1">693_t:CDS:1</fullName>
    </submittedName>
</protein>
<proteinExistence type="predicted"/>
<keyword evidence="2" id="KW-1185">Reference proteome</keyword>
<gene>
    <name evidence="1" type="ORF">SPELUC_LOCUS11938</name>
</gene>
<comment type="caution">
    <text evidence="1">The sequence shown here is derived from an EMBL/GenBank/DDBJ whole genome shotgun (WGS) entry which is preliminary data.</text>
</comment>
<accession>A0ACA9PLY3</accession>
<name>A0ACA9PLY3_9GLOM</name>
<reference evidence="1" key="1">
    <citation type="submission" date="2021-06" db="EMBL/GenBank/DDBJ databases">
        <authorList>
            <person name="Kallberg Y."/>
            <person name="Tangrot J."/>
            <person name="Rosling A."/>
        </authorList>
    </citation>
    <scope>NUCLEOTIDE SEQUENCE</scope>
    <source>
        <strain evidence="1">28 12/20/2015</strain>
    </source>
</reference>
<evidence type="ECO:0000313" key="1">
    <source>
        <dbReference type="EMBL" id="CAG8713106.1"/>
    </source>
</evidence>
<dbReference type="Proteomes" id="UP000789366">
    <property type="component" value="Unassembled WGS sequence"/>
</dbReference>
<organism evidence="1 2">
    <name type="scientific">Cetraspora pellucida</name>
    <dbReference type="NCBI Taxonomy" id="1433469"/>
    <lineage>
        <taxon>Eukaryota</taxon>
        <taxon>Fungi</taxon>
        <taxon>Fungi incertae sedis</taxon>
        <taxon>Mucoromycota</taxon>
        <taxon>Glomeromycotina</taxon>
        <taxon>Glomeromycetes</taxon>
        <taxon>Diversisporales</taxon>
        <taxon>Gigasporaceae</taxon>
        <taxon>Cetraspora</taxon>
    </lineage>
</organism>